<keyword evidence="7" id="KW-0238">DNA-binding</keyword>
<dbReference type="InterPro" id="IPR029057">
    <property type="entry name" value="PRTase-like"/>
</dbReference>
<dbReference type="PANTHER" id="PTHR13710:SF105">
    <property type="entry name" value="ATP-DEPENDENT DNA HELICASE Q1"/>
    <property type="match status" value="1"/>
</dbReference>
<dbReference type="CDD" id="cd17920">
    <property type="entry name" value="DEXHc_RecQ"/>
    <property type="match status" value="1"/>
</dbReference>
<evidence type="ECO:0000313" key="16">
    <source>
        <dbReference type="Proteomes" id="UP001344906"/>
    </source>
</evidence>
<dbReference type="CDD" id="cd06223">
    <property type="entry name" value="PRTases_typeI"/>
    <property type="match status" value="1"/>
</dbReference>
<comment type="caution">
    <text evidence="15">The sequence shown here is derived from an EMBL/GenBank/DDBJ whole genome shotgun (WGS) entry which is preliminary data.</text>
</comment>
<comment type="similarity">
    <text evidence="1">Belongs to the helicase family. RecQ subfamily.</text>
</comment>
<dbReference type="InterPro" id="IPR011545">
    <property type="entry name" value="DEAD/DEAH_box_helicase_dom"/>
</dbReference>
<keyword evidence="5 15" id="KW-0347">Helicase</keyword>
<dbReference type="SUPFAM" id="SSF53271">
    <property type="entry name" value="PRTase-like"/>
    <property type="match status" value="1"/>
</dbReference>
<evidence type="ECO:0000256" key="5">
    <source>
        <dbReference type="ARBA" id="ARBA00022806"/>
    </source>
</evidence>
<dbReference type="EMBL" id="BSRI01000002">
    <property type="protein sequence ID" value="GLV59821.1"/>
    <property type="molecule type" value="Genomic_DNA"/>
</dbReference>
<dbReference type="PROSITE" id="PS51192">
    <property type="entry name" value="HELICASE_ATP_BIND_1"/>
    <property type="match status" value="1"/>
</dbReference>
<dbReference type="Gene3D" id="3.40.50.2020">
    <property type="match status" value="1"/>
</dbReference>
<dbReference type="SMART" id="SM00490">
    <property type="entry name" value="HELICc"/>
    <property type="match status" value="1"/>
</dbReference>
<evidence type="ECO:0000256" key="2">
    <source>
        <dbReference type="ARBA" id="ARBA00022723"/>
    </source>
</evidence>
<keyword evidence="16" id="KW-1185">Reference proteome</keyword>
<reference evidence="15 16" key="1">
    <citation type="submission" date="2023-02" db="EMBL/GenBank/DDBJ databases">
        <title>Dictyobacter halimunensis sp. nov., a new member of the class Ktedonobacteria from forest soil in a geothermal area.</title>
        <authorList>
            <person name="Rachmania M.K."/>
            <person name="Ningsih F."/>
            <person name="Sakai Y."/>
            <person name="Yabe S."/>
            <person name="Yokota A."/>
            <person name="Sjamsuridzal W."/>
        </authorList>
    </citation>
    <scope>NUCLEOTIDE SEQUENCE [LARGE SCALE GENOMIC DNA]</scope>
    <source>
        <strain evidence="15 16">S3.2.2.5</strain>
    </source>
</reference>
<dbReference type="Pfam" id="PF00270">
    <property type="entry name" value="DEAD"/>
    <property type="match status" value="1"/>
</dbReference>
<gene>
    <name evidence="15" type="ORF">KDH_66450</name>
</gene>
<organism evidence="15 16">
    <name type="scientific">Dictyobacter halimunensis</name>
    <dbReference type="NCBI Taxonomy" id="3026934"/>
    <lineage>
        <taxon>Bacteria</taxon>
        <taxon>Bacillati</taxon>
        <taxon>Chloroflexota</taxon>
        <taxon>Ktedonobacteria</taxon>
        <taxon>Ktedonobacterales</taxon>
        <taxon>Dictyobacteraceae</taxon>
        <taxon>Dictyobacter</taxon>
    </lineage>
</organism>
<keyword evidence="6" id="KW-0067">ATP-binding</keyword>
<dbReference type="InterPro" id="IPR000836">
    <property type="entry name" value="PRTase_dom"/>
</dbReference>
<dbReference type="SUPFAM" id="SSF52540">
    <property type="entry name" value="P-loop containing nucleoside triphosphate hydrolases"/>
    <property type="match status" value="1"/>
</dbReference>
<feature type="domain" description="Helicase ATP-binding" evidence="13">
    <location>
        <begin position="34"/>
        <end position="204"/>
    </location>
</feature>
<dbReference type="InterPro" id="IPR027417">
    <property type="entry name" value="P-loop_NTPase"/>
</dbReference>
<dbReference type="SMART" id="SM00487">
    <property type="entry name" value="DEXDc"/>
    <property type="match status" value="1"/>
</dbReference>
<evidence type="ECO:0000259" key="14">
    <source>
        <dbReference type="PROSITE" id="PS51194"/>
    </source>
</evidence>
<proteinExistence type="inferred from homology"/>
<name>A0ABQ6G4S5_9CHLR</name>
<dbReference type="Pfam" id="PF00271">
    <property type="entry name" value="Helicase_C"/>
    <property type="match status" value="1"/>
</dbReference>
<evidence type="ECO:0000313" key="15">
    <source>
        <dbReference type="EMBL" id="GLV59821.1"/>
    </source>
</evidence>
<dbReference type="Proteomes" id="UP001344906">
    <property type="component" value="Unassembled WGS sequence"/>
</dbReference>
<evidence type="ECO:0000256" key="12">
    <source>
        <dbReference type="ARBA" id="ARBA00044550"/>
    </source>
</evidence>
<evidence type="ECO:0000256" key="11">
    <source>
        <dbReference type="ARBA" id="ARBA00044535"/>
    </source>
</evidence>
<accession>A0ABQ6G4S5</accession>
<sequence length="679" mass="77362">MTIELIQENNSLETTLVERFHINTGFHDGQRDIIERLIQGKRVLAIQRTGWGKSLCYQMASLYYSGLTIVFSPLKALMRDQCLRCTKNYGIPAEIVSSDFSEEQNTAVLLKAINKHIKILFISPERLDNLNWQKHVTEMSISMVVIDEAHCISTWGHDFRPSYRRISNLLRFLPENTPVLALTATANKRVEEDILFQVGDNTEVIRGTMKRPNLSLEVVSLNGNQTKLDYLGAILPQLPGTGIVYTATRKDAALVASFLRHKGIDSRYYHAGLDNNVRQEIELELYQNQRKVFCSTSALGMGIDKSDLRFVIHYHFPSSPIYYYQEIGRAGRDGESSHCILLYDQKDIEIQEHLIHIAKSKEQHYDMVLTAIRQSLVQGLRERDILLKVPIPSQNALRKILSDLQDQELVEQKNGYYKATPQLKQVNFSYDDAALQHKSQELQEMINYANINTCYMNFLSKYLGDLENDPCGNCSHCTGVTLPFVAPLAGMQQDIFEEKFLPPIEKRSNQIAQHEAGYSLAYYQNSKIGSLVHRSKYKNGGPFPDELVQRAVEVIREQYPLHLIDIITSIPPTKSGDLVETFAKSIADMLSITYVRALRKARETREQKEFVNKVQKERNIKNAFVVSTPQLVIGRTLLLVDDIYDSGYTIQTAAQELRKTGALAVYPFTITRTSHSDDQ</sequence>
<evidence type="ECO:0000256" key="9">
    <source>
        <dbReference type="ARBA" id="ARBA00034617"/>
    </source>
</evidence>
<keyword evidence="8" id="KW-0413">Isomerase</keyword>
<evidence type="ECO:0000256" key="6">
    <source>
        <dbReference type="ARBA" id="ARBA00022840"/>
    </source>
</evidence>
<dbReference type="Gene3D" id="3.40.50.300">
    <property type="entry name" value="P-loop containing nucleotide triphosphate hydrolases"/>
    <property type="match status" value="2"/>
</dbReference>
<evidence type="ECO:0000256" key="4">
    <source>
        <dbReference type="ARBA" id="ARBA00022801"/>
    </source>
</evidence>
<evidence type="ECO:0000256" key="7">
    <source>
        <dbReference type="ARBA" id="ARBA00023125"/>
    </source>
</evidence>
<evidence type="ECO:0000256" key="10">
    <source>
        <dbReference type="ARBA" id="ARBA00034808"/>
    </source>
</evidence>
<dbReference type="InterPro" id="IPR014001">
    <property type="entry name" value="Helicase_ATP-bd"/>
</dbReference>
<feature type="domain" description="Helicase C-terminal" evidence="14">
    <location>
        <begin position="227"/>
        <end position="373"/>
    </location>
</feature>
<keyword evidence="3" id="KW-0547">Nucleotide-binding</keyword>
<dbReference type="PROSITE" id="PS51194">
    <property type="entry name" value="HELICASE_CTER"/>
    <property type="match status" value="1"/>
</dbReference>
<comment type="catalytic activity">
    <reaction evidence="9">
        <text>Couples ATP hydrolysis with the unwinding of duplex DNA by translocating in the 3'-5' direction.</text>
        <dbReference type="EC" id="5.6.2.4"/>
    </reaction>
</comment>
<dbReference type="Pfam" id="PF00156">
    <property type="entry name" value="Pribosyltran"/>
    <property type="match status" value="1"/>
</dbReference>
<evidence type="ECO:0000259" key="13">
    <source>
        <dbReference type="PROSITE" id="PS51192"/>
    </source>
</evidence>
<dbReference type="Pfam" id="PF16124">
    <property type="entry name" value="RecQ_Zn_bind"/>
    <property type="match status" value="1"/>
</dbReference>
<dbReference type="InterPro" id="IPR032284">
    <property type="entry name" value="RecQ_Zn-bd"/>
</dbReference>
<evidence type="ECO:0000256" key="8">
    <source>
        <dbReference type="ARBA" id="ARBA00023235"/>
    </source>
</evidence>
<evidence type="ECO:0000256" key="1">
    <source>
        <dbReference type="ARBA" id="ARBA00005446"/>
    </source>
</evidence>
<dbReference type="RefSeq" id="WP_338256639.1">
    <property type="nucleotide sequence ID" value="NZ_BSRI01000002.1"/>
</dbReference>
<keyword evidence="2" id="KW-0479">Metal-binding</keyword>
<protein>
    <recommendedName>
        <fullName evidence="11">ATP-dependent DNA helicase RecQ</fullName>
        <ecNumber evidence="10">5.6.2.4</ecNumber>
    </recommendedName>
    <alternativeName>
        <fullName evidence="12">DNA 3'-5' helicase RecQ</fullName>
    </alternativeName>
</protein>
<evidence type="ECO:0000256" key="3">
    <source>
        <dbReference type="ARBA" id="ARBA00022741"/>
    </source>
</evidence>
<dbReference type="EC" id="5.6.2.4" evidence="10"/>
<dbReference type="InterPro" id="IPR002464">
    <property type="entry name" value="DNA/RNA_helicase_DEAH_CS"/>
</dbReference>
<dbReference type="InterPro" id="IPR001650">
    <property type="entry name" value="Helicase_C-like"/>
</dbReference>
<dbReference type="PROSITE" id="PS00690">
    <property type="entry name" value="DEAH_ATP_HELICASE"/>
    <property type="match status" value="1"/>
</dbReference>
<dbReference type="InterPro" id="IPR004589">
    <property type="entry name" value="DNA_helicase_ATP-dep_RecQ"/>
</dbReference>
<keyword evidence="4" id="KW-0378">Hydrolase</keyword>
<dbReference type="GO" id="GO:0004386">
    <property type="term" value="F:helicase activity"/>
    <property type="evidence" value="ECO:0007669"/>
    <property type="project" value="UniProtKB-KW"/>
</dbReference>
<dbReference type="PANTHER" id="PTHR13710">
    <property type="entry name" value="DNA HELICASE RECQ FAMILY MEMBER"/>
    <property type="match status" value="1"/>
</dbReference>
<dbReference type="NCBIfam" id="TIGR00614">
    <property type="entry name" value="recQ_fam"/>
    <property type="match status" value="1"/>
</dbReference>